<feature type="domain" description="CobW C-terminal" evidence="1">
    <location>
        <begin position="149"/>
        <end position="237"/>
    </location>
</feature>
<dbReference type="InterPro" id="IPR011629">
    <property type="entry name" value="CobW-like_C"/>
</dbReference>
<comment type="caution">
    <text evidence="2">The sequence shown here is derived from an EMBL/GenBank/DDBJ whole genome shotgun (WGS) entry which is preliminary data.</text>
</comment>
<dbReference type="RefSeq" id="WP_190473980.1">
    <property type="nucleotide sequence ID" value="NZ_JACJSG010000020.1"/>
</dbReference>
<keyword evidence="3" id="KW-1185">Reference proteome</keyword>
<dbReference type="Proteomes" id="UP000661112">
    <property type="component" value="Unassembled WGS sequence"/>
</dbReference>
<name>A0ABR8D4K4_9NOST</name>
<gene>
    <name evidence="2" type="ORF">H6G83_15920</name>
</gene>
<evidence type="ECO:0000313" key="2">
    <source>
        <dbReference type="EMBL" id="MBD2502080.1"/>
    </source>
</evidence>
<dbReference type="EMBL" id="JACJSG010000020">
    <property type="protein sequence ID" value="MBD2502080.1"/>
    <property type="molecule type" value="Genomic_DNA"/>
</dbReference>
<proteinExistence type="predicted"/>
<accession>A0ABR8D4K4</accession>
<evidence type="ECO:0000313" key="3">
    <source>
        <dbReference type="Proteomes" id="UP000661112"/>
    </source>
</evidence>
<protein>
    <submittedName>
        <fullName evidence="2">GTP-binding protein</fullName>
    </submittedName>
</protein>
<dbReference type="Pfam" id="PF07683">
    <property type="entry name" value="CobW_C"/>
    <property type="match status" value="1"/>
</dbReference>
<organism evidence="2 3">
    <name type="scientific">Anabaena azotica FACHB-119</name>
    <dbReference type="NCBI Taxonomy" id="947527"/>
    <lineage>
        <taxon>Bacteria</taxon>
        <taxon>Bacillati</taxon>
        <taxon>Cyanobacteriota</taxon>
        <taxon>Cyanophyceae</taxon>
        <taxon>Nostocales</taxon>
        <taxon>Nostocaceae</taxon>
        <taxon>Anabaena</taxon>
        <taxon>Anabaena azotica</taxon>
    </lineage>
</organism>
<reference evidence="2 3" key="1">
    <citation type="journal article" date="2020" name="ISME J.">
        <title>Comparative genomics reveals insights into cyanobacterial evolution and habitat adaptation.</title>
        <authorList>
            <person name="Chen M.Y."/>
            <person name="Teng W.K."/>
            <person name="Zhao L."/>
            <person name="Hu C.X."/>
            <person name="Zhou Y.K."/>
            <person name="Han B.P."/>
            <person name="Song L.R."/>
            <person name="Shu W.S."/>
        </authorList>
    </citation>
    <scope>NUCLEOTIDE SEQUENCE [LARGE SCALE GENOMIC DNA]</scope>
    <source>
        <strain evidence="2 3">FACHB-119</strain>
    </source>
</reference>
<evidence type="ECO:0000259" key="1">
    <source>
        <dbReference type="Pfam" id="PF07683"/>
    </source>
</evidence>
<sequence>MSTPIITVIAGTSGSGKTTWVCQQLTNMKVVDKIIYLSLGTGTVPIDQTRIATEFPGLQVFGDGQEVELLEQIRQAQAVYIELGFYFDLGVIPSAIAQLLDNLTYHTVVVLPPDLKNSEYHAWGKEIIPGAPAQINTAEAVWRVACNGQVIDENSLEEFWYEVTHGAYGKVTRAKAIFDVNDGRSLYCDFVAGVPQTHFLELDLPRYLDGRPQRFSGLEVVGKNLDEAALKQTLSDCCLSDAAIMQYQQEVKKILSETT</sequence>